<comment type="similarity">
    <text evidence="6">Belongs to the acetyltransferase family. NAA60 subfamily.</text>
</comment>
<keyword evidence="4" id="KW-0156">Chromatin regulator</keyword>
<evidence type="ECO:0000256" key="9">
    <source>
        <dbReference type="ARBA" id="ARBA00048017"/>
    </source>
</evidence>
<dbReference type="PANTHER" id="PTHR14744:SF15">
    <property type="entry name" value="N-ALPHA-ACETYLTRANSFERASE 60"/>
    <property type="match status" value="1"/>
</dbReference>
<dbReference type="SUPFAM" id="SSF55729">
    <property type="entry name" value="Acyl-CoA N-acyltransferases (Nat)"/>
    <property type="match status" value="1"/>
</dbReference>
<evidence type="ECO:0000256" key="10">
    <source>
        <dbReference type="ARBA" id="ARBA00048848"/>
    </source>
</evidence>
<comment type="catalytic activity">
    <reaction evidence="10">
        <text>N-terminal L-methionyl-[transmembrane protein] + acetyl-CoA = N-terminal N(alpha)-acetyl-L-methionyl-[transmembrane protein] + CoA + H(+)</text>
        <dbReference type="Rhea" id="RHEA:50604"/>
        <dbReference type="Rhea" id="RHEA-COMP:12745"/>
        <dbReference type="Rhea" id="RHEA-COMP:12746"/>
        <dbReference type="ChEBI" id="CHEBI:15378"/>
        <dbReference type="ChEBI" id="CHEBI:57287"/>
        <dbReference type="ChEBI" id="CHEBI:57288"/>
        <dbReference type="ChEBI" id="CHEBI:64731"/>
        <dbReference type="ChEBI" id="CHEBI:133414"/>
        <dbReference type="EC" id="2.3.1.259"/>
    </reaction>
</comment>
<evidence type="ECO:0000256" key="5">
    <source>
        <dbReference type="ARBA" id="ARBA00023315"/>
    </source>
</evidence>
<proteinExistence type="inferred from homology"/>
<evidence type="ECO:0000256" key="1">
    <source>
        <dbReference type="ARBA" id="ARBA00013184"/>
    </source>
</evidence>
<name>A0A7S0GUP4_MICPS</name>
<feature type="domain" description="N-acetyltransferase" evidence="11">
    <location>
        <begin position="116"/>
        <end position="279"/>
    </location>
</feature>
<gene>
    <name evidence="12" type="ORF">MSP1401_LOCUS7113</name>
</gene>
<dbReference type="EMBL" id="HBEN01008578">
    <property type="protein sequence ID" value="CAD8441916.1"/>
    <property type="molecule type" value="Transcribed_RNA"/>
</dbReference>
<accession>A0A7S0GUP4</accession>
<dbReference type="GO" id="GO:0120518">
    <property type="term" value="F:protein N-terminal-methionine acetyltransferase activity"/>
    <property type="evidence" value="ECO:0007669"/>
    <property type="project" value="UniProtKB-EC"/>
</dbReference>
<dbReference type="AlphaFoldDB" id="A0A7S0GUP4"/>
<dbReference type="PANTHER" id="PTHR14744">
    <property type="entry name" value="N-ALPHA-ACETYLTRANSFERASE 60"/>
    <property type="match status" value="1"/>
</dbReference>
<dbReference type="InterPro" id="IPR016181">
    <property type="entry name" value="Acyl_CoA_acyltransferase"/>
</dbReference>
<evidence type="ECO:0000256" key="3">
    <source>
        <dbReference type="ARBA" id="ARBA00022829"/>
    </source>
</evidence>
<reference evidence="12" key="1">
    <citation type="submission" date="2021-01" db="EMBL/GenBank/DDBJ databases">
        <authorList>
            <person name="Corre E."/>
            <person name="Pelletier E."/>
            <person name="Niang G."/>
            <person name="Scheremetjew M."/>
            <person name="Finn R."/>
            <person name="Kale V."/>
            <person name="Holt S."/>
            <person name="Cochrane G."/>
            <person name="Meng A."/>
            <person name="Brown T."/>
            <person name="Cohen L."/>
        </authorList>
    </citation>
    <scope>NUCLEOTIDE SEQUENCE</scope>
    <source>
        <strain evidence="12">CCAC1681</strain>
    </source>
</reference>
<dbReference type="InterPro" id="IPR045141">
    <property type="entry name" value="NAA60-like"/>
</dbReference>
<dbReference type="PROSITE" id="PS51186">
    <property type="entry name" value="GNAT"/>
    <property type="match status" value="1"/>
</dbReference>
<evidence type="ECO:0000256" key="6">
    <source>
        <dbReference type="ARBA" id="ARBA00025774"/>
    </source>
</evidence>
<dbReference type="GO" id="GO:0000139">
    <property type="term" value="C:Golgi membrane"/>
    <property type="evidence" value="ECO:0007669"/>
    <property type="project" value="TreeGrafter"/>
</dbReference>
<dbReference type="InterPro" id="IPR000182">
    <property type="entry name" value="GNAT_dom"/>
</dbReference>
<comment type="catalytic activity">
    <reaction evidence="9">
        <text>L-lysyl-[protein] + acetyl-CoA = N(6)-acetyl-L-lysyl-[protein] + CoA + H(+)</text>
        <dbReference type="Rhea" id="RHEA:45948"/>
        <dbReference type="Rhea" id="RHEA-COMP:9752"/>
        <dbReference type="Rhea" id="RHEA-COMP:10731"/>
        <dbReference type="ChEBI" id="CHEBI:15378"/>
        <dbReference type="ChEBI" id="CHEBI:29969"/>
        <dbReference type="ChEBI" id="CHEBI:57287"/>
        <dbReference type="ChEBI" id="CHEBI:57288"/>
        <dbReference type="ChEBI" id="CHEBI:61930"/>
        <dbReference type="EC" id="2.3.1.48"/>
    </reaction>
</comment>
<evidence type="ECO:0000256" key="8">
    <source>
        <dbReference type="ARBA" id="ARBA00026144"/>
    </source>
</evidence>
<protein>
    <recommendedName>
        <fullName evidence="8">N-alpha-acetyltransferase 60</fullName>
        <ecNumber evidence="7">2.3.1.259</ecNumber>
        <ecNumber evidence="1">2.3.1.48</ecNumber>
    </recommendedName>
</protein>
<dbReference type="Pfam" id="PF00583">
    <property type="entry name" value="Acetyltransf_1"/>
    <property type="match status" value="1"/>
</dbReference>
<sequence>MCTAPNTFADEHAVVLDVNGLVPPPAVSASGHFDDGIGTHGALRGLRPRRLRAADMDECVRLHRSLFPIEYERRFYDAAVSETENVVTLGAFEPTSATRGAGVSTAPERMVAVVTARVQARIEDEDKPVRRFLRRDARFVAGTLKTFLRKTWRRVRARHPRRSEPGTTSFGTPAFAIPGPSEYTPYAYVLTVGVDAEYRRRGIAKALLERALSRAAKERGCAVAYLHVISHDVGALRMYESLGFEVVGKHADFYTLDPAQIPVPGKTRYDAILLGRTCEREKKSDFGCFYGCDSRGGSSGFANRGRGRRLSPLAATARRWDELCRSVLAAVCGRRRKARRRISWGAGDGESLHQN</sequence>
<evidence type="ECO:0000259" key="11">
    <source>
        <dbReference type="PROSITE" id="PS51186"/>
    </source>
</evidence>
<dbReference type="CDD" id="cd04301">
    <property type="entry name" value="NAT_SF"/>
    <property type="match status" value="1"/>
</dbReference>
<evidence type="ECO:0000313" key="12">
    <source>
        <dbReference type="EMBL" id="CAD8441916.1"/>
    </source>
</evidence>
<evidence type="ECO:0000256" key="2">
    <source>
        <dbReference type="ARBA" id="ARBA00022679"/>
    </source>
</evidence>
<evidence type="ECO:0000256" key="4">
    <source>
        <dbReference type="ARBA" id="ARBA00022853"/>
    </source>
</evidence>
<keyword evidence="2" id="KW-0808">Transferase</keyword>
<keyword evidence="3" id="KW-0159">Chromosome partition</keyword>
<keyword evidence="5" id="KW-0012">Acyltransferase</keyword>
<dbReference type="Gene3D" id="3.40.630.30">
    <property type="match status" value="1"/>
</dbReference>
<dbReference type="EC" id="2.3.1.259" evidence="7"/>
<dbReference type="GO" id="GO:0007059">
    <property type="term" value="P:chromosome segregation"/>
    <property type="evidence" value="ECO:0007669"/>
    <property type="project" value="UniProtKB-KW"/>
</dbReference>
<dbReference type="EC" id="2.3.1.48" evidence="1"/>
<evidence type="ECO:0000256" key="7">
    <source>
        <dbReference type="ARBA" id="ARBA00026111"/>
    </source>
</evidence>
<organism evidence="12">
    <name type="scientific">Micromonas pusilla</name>
    <name type="common">Picoplanktonic green alga</name>
    <name type="synonym">Chromulina pusilla</name>
    <dbReference type="NCBI Taxonomy" id="38833"/>
    <lineage>
        <taxon>Eukaryota</taxon>
        <taxon>Viridiplantae</taxon>
        <taxon>Chlorophyta</taxon>
        <taxon>Mamiellophyceae</taxon>
        <taxon>Mamiellales</taxon>
        <taxon>Mamiellaceae</taxon>
        <taxon>Micromonas</taxon>
    </lineage>
</organism>
<dbReference type="GO" id="GO:0004402">
    <property type="term" value="F:histone acetyltransferase activity"/>
    <property type="evidence" value="ECO:0007669"/>
    <property type="project" value="TreeGrafter"/>
</dbReference>